<evidence type="ECO:0000313" key="2">
    <source>
        <dbReference type="Proteomes" id="UP000244754"/>
    </source>
</evidence>
<dbReference type="AlphaFoldDB" id="A0A2S0WCX4"/>
<reference evidence="2" key="1">
    <citation type="submission" date="2018-01" db="EMBL/GenBank/DDBJ databases">
        <authorList>
            <person name="Li J."/>
        </authorList>
    </citation>
    <scope>NUCLEOTIDE SEQUENCE [LARGE SCALE GENOMIC DNA]</scope>
    <source>
        <strain evidence="2">2184</strain>
    </source>
</reference>
<organism evidence="1 2">
    <name type="scientific">Corynebacterium liangguodongii</name>
    <dbReference type="NCBI Taxonomy" id="2079535"/>
    <lineage>
        <taxon>Bacteria</taxon>
        <taxon>Bacillati</taxon>
        <taxon>Actinomycetota</taxon>
        <taxon>Actinomycetes</taxon>
        <taxon>Mycobacteriales</taxon>
        <taxon>Corynebacteriaceae</taxon>
        <taxon>Corynebacterium</taxon>
    </lineage>
</organism>
<dbReference type="Proteomes" id="UP000244754">
    <property type="component" value="Chromosome"/>
</dbReference>
<protein>
    <submittedName>
        <fullName evidence="1">Uncharacterized protein</fullName>
    </submittedName>
</protein>
<accession>A0A2S0WCX4</accession>
<dbReference type="OrthoDB" id="4401126at2"/>
<dbReference type="RefSeq" id="WP_108403608.1">
    <property type="nucleotide sequence ID" value="NZ_CP026948.1"/>
</dbReference>
<proteinExistence type="predicted"/>
<sequence length="231" mass="24982">MSEPIVLTFLVADGMVVDAPAYAAALRRAGVPSSEINRLRIQLATLTGTRRVILEVSGGVSLSLRPLPPAPSEITVEAHPIRDERTAPQHFGPDLGWQRGALARLRAHEGLLIDASSRIPQAICAPLLTVSAGIARVSTHPATTPSIALDGVVEILSELGAVIEEVPGFQLRELLSTETWVVDPIYGARVVSHWREYGAILPGRTLLERGGMPTHRDVNELRRERAVLISR</sequence>
<gene>
    <name evidence="1" type="ORF">C3E79_03230</name>
</gene>
<dbReference type="KEGG" id="clia:C3E79_03230"/>
<dbReference type="EMBL" id="CP026948">
    <property type="protein sequence ID" value="AWB83618.1"/>
    <property type="molecule type" value="Genomic_DNA"/>
</dbReference>
<keyword evidence="2" id="KW-1185">Reference proteome</keyword>
<evidence type="ECO:0000313" key="1">
    <source>
        <dbReference type="EMBL" id="AWB83618.1"/>
    </source>
</evidence>
<name>A0A2S0WCX4_9CORY</name>